<name>A0AAD4E0T2_9AGAM</name>
<dbReference type="PROSITE" id="PS50294">
    <property type="entry name" value="WD_REPEATS_REGION"/>
    <property type="match status" value="1"/>
</dbReference>
<feature type="repeat" description="WD" evidence="3">
    <location>
        <begin position="18"/>
        <end position="59"/>
    </location>
</feature>
<dbReference type="SUPFAM" id="SSF50978">
    <property type="entry name" value="WD40 repeat-like"/>
    <property type="match status" value="1"/>
</dbReference>
<dbReference type="InterPro" id="IPR015943">
    <property type="entry name" value="WD40/YVTN_repeat-like_dom_sf"/>
</dbReference>
<dbReference type="RefSeq" id="XP_041223229.1">
    <property type="nucleotide sequence ID" value="XM_041375434.1"/>
</dbReference>
<evidence type="ECO:0000313" key="5">
    <source>
        <dbReference type="EMBL" id="KAG1897653.1"/>
    </source>
</evidence>
<reference evidence="5" key="1">
    <citation type="journal article" date="2020" name="New Phytol.">
        <title>Comparative genomics reveals dynamic genome evolution in host specialist ectomycorrhizal fungi.</title>
        <authorList>
            <person name="Lofgren L.A."/>
            <person name="Nguyen N.H."/>
            <person name="Vilgalys R."/>
            <person name="Ruytinx J."/>
            <person name="Liao H.L."/>
            <person name="Branco S."/>
            <person name="Kuo A."/>
            <person name="LaButti K."/>
            <person name="Lipzen A."/>
            <person name="Andreopoulos W."/>
            <person name="Pangilinan J."/>
            <person name="Riley R."/>
            <person name="Hundley H."/>
            <person name="Na H."/>
            <person name="Barry K."/>
            <person name="Grigoriev I.V."/>
            <person name="Stajich J.E."/>
            <person name="Kennedy P.G."/>
        </authorList>
    </citation>
    <scope>NUCLEOTIDE SEQUENCE</scope>
    <source>
        <strain evidence="5">FC203</strain>
    </source>
</reference>
<sequence length="180" mass="19904">MTVRLWDVATGQPIGQPLRGHTEEVNSVSFSWDGTRIISCSHDGTVRVWYAATRKSLQDHAEEDRSPSSPPGSCISHPTAVIPTPNTVKNNSISFSSNSTHALCDTAELLAGASDDDHTYLLGADGWVLGPNRQLLFWVPPASREPFYNSWTALVIGKRCVELDLSRMAHGTRWQHYCKE</sequence>
<keyword evidence="6" id="KW-1185">Reference proteome</keyword>
<dbReference type="Gene3D" id="2.130.10.10">
    <property type="entry name" value="YVTN repeat-like/Quinoprotein amine dehydrogenase"/>
    <property type="match status" value="1"/>
</dbReference>
<dbReference type="PANTHER" id="PTHR22847:SF637">
    <property type="entry name" value="WD REPEAT DOMAIN 5B"/>
    <property type="match status" value="1"/>
</dbReference>
<evidence type="ECO:0008006" key="7">
    <source>
        <dbReference type="Google" id="ProtNLM"/>
    </source>
</evidence>
<proteinExistence type="predicted"/>
<accession>A0AAD4E0T2</accession>
<dbReference type="PROSITE" id="PS50082">
    <property type="entry name" value="WD_REPEATS_2"/>
    <property type="match status" value="1"/>
</dbReference>
<dbReference type="Proteomes" id="UP001195769">
    <property type="component" value="Unassembled WGS sequence"/>
</dbReference>
<dbReference type="Pfam" id="PF00400">
    <property type="entry name" value="WD40"/>
    <property type="match status" value="1"/>
</dbReference>
<keyword evidence="2" id="KW-0677">Repeat</keyword>
<evidence type="ECO:0000256" key="2">
    <source>
        <dbReference type="ARBA" id="ARBA00022737"/>
    </source>
</evidence>
<feature type="region of interest" description="Disordered" evidence="4">
    <location>
        <begin position="59"/>
        <end position="80"/>
    </location>
</feature>
<organism evidence="5 6">
    <name type="scientific">Suillus fuscotomentosus</name>
    <dbReference type="NCBI Taxonomy" id="1912939"/>
    <lineage>
        <taxon>Eukaryota</taxon>
        <taxon>Fungi</taxon>
        <taxon>Dikarya</taxon>
        <taxon>Basidiomycota</taxon>
        <taxon>Agaricomycotina</taxon>
        <taxon>Agaricomycetes</taxon>
        <taxon>Agaricomycetidae</taxon>
        <taxon>Boletales</taxon>
        <taxon>Suillineae</taxon>
        <taxon>Suillaceae</taxon>
        <taxon>Suillus</taxon>
    </lineage>
</organism>
<keyword evidence="1 3" id="KW-0853">WD repeat</keyword>
<dbReference type="GeneID" id="64669732"/>
<dbReference type="PANTHER" id="PTHR22847">
    <property type="entry name" value="WD40 REPEAT PROTEIN"/>
    <property type="match status" value="1"/>
</dbReference>
<dbReference type="EMBL" id="JABBWK010000044">
    <property type="protein sequence ID" value="KAG1897653.1"/>
    <property type="molecule type" value="Genomic_DNA"/>
</dbReference>
<comment type="caution">
    <text evidence="5">The sequence shown here is derived from an EMBL/GenBank/DDBJ whole genome shotgun (WGS) entry which is preliminary data.</text>
</comment>
<evidence type="ECO:0000313" key="6">
    <source>
        <dbReference type="Proteomes" id="UP001195769"/>
    </source>
</evidence>
<gene>
    <name evidence="5" type="ORF">F5891DRAFT_956885</name>
</gene>
<protein>
    <recommendedName>
        <fullName evidence="7">WD40 repeat-like protein</fullName>
    </recommendedName>
</protein>
<dbReference type="SMART" id="SM00320">
    <property type="entry name" value="WD40"/>
    <property type="match status" value="1"/>
</dbReference>
<dbReference type="InterPro" id="IPR001680">
    <property type="entry name" value="WD40_rpt"/>
</dbReference>
<evidence type="ECO:0000256" key="1">
    <source>
        <dbReference type="ARBA" id="ARBA00022574"/>
    </source>
</evidence>
<dbReference type="GO" id="GO:1990234">
    <property type="term" value="C:transferase complex"/>
    <property type="evidence" value="ECO:0007669"/>
    <property type="project" value="UniProtKB-ARBA"/>
</dbReference>
<dbReference type="InterPro" id="IPR036322">
    <property type="entry name" value="WD40_repeat_dom_sf"/>
</dbReference>
<dbReference type="AlphaFoldDB" id="A0AAD4E0T2"/>
<evidence type="ECO:0000256" key="4">
    <source>
        <dbReference type="SAM" id="MobiDB-lite"/>
    </source>
</evidence>
<evidence type="ECO:0000256" key="3">
    <source>
        <dbReference type="PROSITE-ProRule" id="PRU00221"/>
    </source>
</evidence>